<evidence type="ECO:0000256" key="1">
    <source>
        <dbReference type="SAM" id="MobiDB-lite"/>
    </source>
</evidence>
<gene>
    <name evidence="3" type="ORF">BL253_09090</name>
</gene>
<dbReference type="NCBIfam" id="NF041681">
    <property type="entry name" value="HGxxPAAW"/>
    <property type="match status" value="1"/>
</dbReference>
<evidence type="ECO:0000313" key="4">
    <source>
        <dbReference type="Proteomes" id="UP000188929"/>
    </source>
</evidence>
<reference evidence="4" key="1">
    <citation type="submission" date="2016-10" db="EMBL/GenBank/DDBJ databases">
        <title>Frankia sp. NRRL B-16386 Genome sequencing.</title>
        <authorList>
            <person name="Ghodhbane-Gtari F."/>
            <person name="Swanson E."/>
            <person name="Gueddou A."/>
            <person name="Hezbri K."/>
            <person name="Ktari K."/>
            <person name="Nouioui I."/>
            <person name="Morris K."/>
            <person name="Simpson S."/>
            <person name="Abebe-Akele F."/>
            <person name="Thomas K."/>
            <person name="Gtari M."/>
            <person name="Tisa L.S."/>
        </authorList>
    </citation>
    <scope>NUCLEOTIDE SEQUENCE [LARGE SCALE GENOMIC DNA]</scope>
    <source>
        <strain evidence="4">NRRL B-16386</strain>
    </source>
</reference>
<evidence type="ECO:0000256" key="2">
    <source>
        <dbReference type="SAM" id="Phobius"/>
    </source>
</evidence>
<organism evidence="3 4">
    <name type="scientific">Pseudofrankia asymbiotica</name>
    <dbReference type="NCBI Taxonomy" id="1834516"/>
    <lineage>
        <taxon>Bacteria</taxon>
        <taxon>Bacillati</taxon>
        <taxon>Actinomycetota</taxon>
        <taxon>Actinomycetes</taxon>
        <taxon>Frankiales</taxon>
        <taxon>Frankiaceae</taxon>
        <taxon>Pseudofrankia</taxon>
    </lineage>
</organism>
<dbReference type="Proteomes" id="UP000188929">
    <property type="component" value="Unassembled WGS sequence"/>
</dbReference>
<dbReference type="AlphaFoldDB" id="A0A1V2IEG0"/>
<comment type="caution">
    <text evidence="3">The sequence shown here is derived from an EMBL/GenBank/DDBJ whole genome shotgun (WGS) entry which is preliminary data.</text>
</comment>
<feature type="region of interest" description="Disordered" evidence="1">
    <location>
        <begin position="67"/>
        <end position="90"/>
    </location>
</feature>
<keyword evidence="2" id="KW-0812">Transmembrane</keyword>
<dbReference type="OrthoDB" id="3214892at2"/>
<keyword evidence="2" id="KW-1133">Transmembrane helix</keyword>
<accession>A0A1V2IEG0</accession>
<feature type="transmembrane region" description="Helical" evidence="2">
    <location>
        <begin position="12"/>
        <end position="34"/>
    </location>
</feature>
<protein>
    <submittedName>
        <fullName evidence="3">Uncharacterized protein</fullName>
    </submittedName>
</protein>
<name>A0A1V2IEG0_9ACTN</name>
<dbReference type="RefSeq" id="WP_076815493.1">
    <property type="nucleotide sequence ID" value="NZ_MOMC01000016.1"/>
</dbReference>
<feature type="compositionally biased region" description="Basic residues" evidence="1">
    <location>
        <begin position="80"/>
        <end position="90"/>
    </location>
</feature>
<keyword evidence="4" id="KW-1185">Reference proteome</keyword>
<dbReference type="EMBL" id="MOMC01000016">
    <property type="protein sequence ID" value="ONH31400.1"/>
    <property type="molecule type" value="Genomic_DNA"/>
</dbReference>
<evidence type="ECO:0000313" key="3">
    <source>
        <dbReference type="EMBL" id="ONH31400.1"/>
    </source>
</evidence>
<feature type="transmembrane region" description="Helical" evidence="2">
    <location>
        <begin position="41"/>
        <end position="60"/>
    </location>
</feature>
<keyword evidence="2" id="KW-0472">Membrane</keyword>
<sequence>MSDSPTSHHSKPLSWAMVLIISAGFTVGTVGVCMASWTISIVGAAIALVGAVAALITGIMEDVDEHPSGDLWPIGGRDPSRRRGRRQIPT</sequence>
<proteinExistence type="predicted"/>